<dbReference type="InterPro" id="IPR019779">
    <property type="entry name" value="GalP_UDPtransf1_His-AS"/>
</dbReference>
<dbReference type="Proteomes" id="UP000070058">
    <property type="component" value="Unassembled WGS sequence"/>
</dbReference>
<evidence type="ECO:0000256" key="14">
    <source>
        <dbReference type="PIRSR" id="PIRSR000808-3"/>
    </source>
</evidence>
<evidence type="ECO:0000256" key="9">
    <source>
        <dbReference type="ARBA" id="ARBA00022833"/>
    </source>
</evidence>
<accession>A0A139SJJ8</accession>
<evidence type="ECO:0000313" key="18">
    <source>
        <dbReference type="EMBL" id="KXU34717.1"/>
    </source>
</evidence>
<keyword evidence="19" id="KW-1185">Reference proteome</keyword>
<dbReference type="Pfam" id="PF02744">
    <property type="entry name" value="GalP_UDP_tr_C"/>
    <property type="match status" value="1"/>
</dbReference>
<dbReference type="NCBIfam" id="TIGR00209">
    <property type="entry name" value="galT_1"/>
    <property type="match status" value="1"/>
</dbReference>
<dbReference type="PIRSF" id="PIRSF000808">
    <property type="entry name" value="GalT"/>
    <property type="match status" value="1"/>
</dbReference>
<evidence type="ECO:0000256" key="1">
    <source>
        <dbReference type="ARBA" id="ARBA00001107"/>
    </source>
</evidence>
<comment type="catalytic activity">
    <reaction evidence="1 15">
        <text>alpha-D-galactose 1-phosphate + UDP-alpha-D-glucose = alpha-D-glucose 1-phosphate + UDP-alpha-D-galactose</text>
        <dbReference type="Rhea" id="RHEA:13989"/>
        <dbReference type="ChEBI" id="CHEBI:58336"/>
        <dbReference type="ChEBI" id="CHEBI:58601"/>
        <dbReference type="ChEBI" id="CHEBI:58885"/>
        <dbReference type="ChEBI" id="CHEBI:66914"/>
        <dbReference type="EC" id="2.7.7.12"/>
    </reaction>
</comment>
<keyword evidence="8 14" id="KW-0479">Metal-binding</keyword>
<dbReference type="InterPro" id="IPR005849">
    <property type="entry name" value="GalP_Utransf_N"/>
</dbReference>
<feature type="binding site" evidence="14">
    <location>
        <position position="53"/>
    </location>
    <ligand>
        <name>Zn(2+)</name>
        <dbReference type="ChEBI" id="CHEBI:29105"/>
    </ligand>
</feature>
<evidence type="ECO:0000256" key="6">
    <source>
        <dbReference type="ARBA" id="ARBA00022679"/>
    </source>
</evidence>
<feature type="domain" description="Galactose-1-phosphate uridyl transferase C-terminal" evidence="17">
    <location>
        <begin position="209"/>
        <end position="346"/>
    </location>
</feature>
<evidence type="ECO:0000256" key="2">
    <source>
        <dbReference type="ARBA" id="ARBA00004947"/>
    </source>
</evidence>
<dbReference type="EMBL" id="LSZQ01000057">
    <property type="protein sequence ID" value="KXU34717.1"/>
    <property type="molecule type" value="Genomic_DNA"/>
</dbReference>
<sequence>MAPPASPLWEQRWHPLREEWVLYTAHRGGRPWIGDTHKPADADARPPSYDPTCALCPGNLRLEGRRNPDYTGVYCFTNDLPCFGGGVPSAGDAFYQTRQATGTAEVVCYSPDHGKTFVDLRDDECAAVVALWAERYRELGARADVDHVLIFENKGALVGTSNPHPHCQIYAGNMIYGHTVREVESSRRFYAKTGGGFIGQEILWRELAGPRVIGQNAHFVACVPWFARYAYEVFILPRRQLASLAELSADEQRALGLMIREVTTRYDNLWQMPMPYVMAIHQAPTDGGDYAAYPFHIEFHPPLRKPDTLKYLAGPEVGGGSMTNESDPDAKAAELRAVSGTRHYRLARETASASA</sequence>
<feature type="active site" description="Tele-UMP-histidine intermediate" evidence="13">
    <location>
        <position position="166"/>
    </location>
</feature>
<dbReference type="AlphaFoldDB" id="A0A139SJJ8"/>
<reference evidence="19" key="1">
    <citation type="submission" date="2016-02" db="EMBL/GenBank/DDBJ databases">
        <authorList>
            <person name="Sanders J.G."/>
            <person name="Lin J.Y."/>
            <person name="Wertz J.T."/>
            <person name="Russell J.A."/>
            <person name="Moreau C.S."/>
            <person name="Powell S."/>
        </authorList>
    </citation>
    <scope>NUCLEOTIDE SEQUENCE [LARGE SCALE GENOMIC DNA]</scope>
    <source>
        <strain evidence="19">CAG34</strain>
    </source>
</reference>
<dbReference type="GO" id="GO:0005737">
    <property type="term" value="C:cytoplasm"/>
    <property type="evidence" value="ECO:0007669"/>
    <property type="project" value="TreeGrafter"/>
</dbReference>
<dbReference type="PROSITE" id="PS00117">
    <property type="entry name" value="GAL_P_UDP_TRANSF_I"/>
    <property type="match status" value="1"/>
</dbReference>
<dbReference type="GO" id="GO:0008108">
    <property type="term" value="F:UDP-glucose:hexose-1-phosphate uridylyltransferase activity"/>
    <property type="evidence" value="ECO:0007669"/>
    <property type="project" value="UniProtKB-UniRule"/>
</dbReference>
<comment type="pathway">
    <text evidence="2 15">Carbohydrate metabolism; galactose metabolism.</text>
</comment>
<comment type="cofactor">
    <cofactor evidence="14">
        <name>Zn(2+)</name>
        <dbReference type="ChEBI" id="CHEBI:29105"/>
    </cofactor>
    <text evidence="14">Binds 1 zinc ion per subunit.</text>
</comment>
<evidence type="ECO:0000256" key="3">
    <source>
        <dbReference type="ARBA" id="ARBA00010951"/>
    </source>
</evidence>
<dbReference type="Gene3D" id="3.30.428.10">
    <property type="entry name" value="HIT-like"/>
    <property type="match status" value="2"/>
</dbReference>
<dbReference type="InterPro" id="IPR001937">
    <property type="entry name" value="GalP_UDPtransf1"/>
</dbReference>
<dbReference type="GO" id="GO:0008270">
    <property type="term" value="F:zinc ion binding"/>
    <property type="evidence" value="ECO:0007669"/>
    <property type="project" value="InterPro"/>
</dbReference>
<feature type="binding site" evidence="14">
    <location>
        <position position="164"/>
    </location>
    <ligand>
        <name>Zn(2+)</name>
        <dbReference type="ChEBI" id="CHEBI:29105"/>
    </ligand>
</feature>
<keyword evidence="7 15" id="KW-0548">Nucleotidyltransferase</keyword>
<evidence type="ECO:0000256" key="8">
    <source>
        <dbReference type="ARBA" id="ARBA00022723"/>
    </source>
</evidence>
<dbReference type="SUPFAM" id="SSF54197">
    <property type="entry name" value="HIT-like"/>
    <property type="match status" value="2"/>
</dbReference>
<gene>
    <name evidence="18" type="ORF">AXK11_07690</name>
</gene>
<dbReference type="InterPro" id="IPR036265">
    <property type="entry name" value="HIT-like_sf"/>
</dbReference>
<evidence type="ECO:0000256" key="4">
    <source>
        <dbReference type="ARBA" id="ARBA00012384"/>
    </source>
</evidence>
<dbReference type="UniPathway" id="UPA00214"/>
<feature type="domain" description="Galactose-1-phosphate uridyl transferase N-terminal" evidence="16">
    <location>
        <begin position="11"/>
        <end position="173"/>
    </location>
</feature>
<evidence type="ECO:0000313" key="19">
    <source>
        <dbReference type="Proteomes" id="UP000070058"/>
    </source>
</evidence>
<dbReference type="GO" id="GO:0033499">
    <property type="term" value="P:galactose catabolic process via UDP-galactose, Leloir pathway"/>
    <property type="evidence" value="ECO:0007669"/>
    <property type="project" value="TreeGrafter"/>
</dbReference>
<evidence type="ECO:0000256" key="7">
    <source>
        <dbReference type="ARBA" id="ARBA00022695"/>
    </source>
</evidence>
<dbReference type="EC" id="2.7.7.12" evidence="4 12"/>
<dbReference type="PANTHER" id="PTHR11943">
    <property type="entry name" value="GALACTOSE-1-PHOSPHATE URIDYLYLTRANSFERASE"/>
    <property type="match status" value="1"/>
</dbReference>
<evidence type="ECO:0000256" key="15">
    <source>
        <dbReference type="RuleBase" id="RU000506"/>
    </source>
</evidence>
<evidence type="ECO:0000256" key="12">
    <source>
        <dbReference type="NCBIfam" id="TIGR00209"/>
    </source>
</evidence>
<evidence type="ECO:0000256" key="10">
    <source>
        <dbReference type="ARBA" id="ARBA00023144"/>
    </source>
</evidence>
<evidence type="ECO:0000256" key="13">
    <source>
        <dbReference type="PIRSR" id="PIRSR000808-1"/>
    </source>
</evidence>
<evidence type="ECO:0000259" key="16">
    <source>
        <dbReference type="Pfam" id="PF01087"/>
    </source>
</evidence>
<evidence type="ECO:0000259" key="17">
    <source>
        <dbReference type="Pfam" id="PF02744"/>
    </source>
</evidence>
<comment type="similarity">
    <text evidence="3 15">Belongs to the galactose-1-phosphate uridylyltransferase type 1 family.</text>
</comment>
<dbReference type="InterPro" id="IPR005850">
    <property type="entry name" value="GalP_Utransf_C"/>
</dbReference>
<organism evidence="18 19">
    <name type="scientific">Cephaloticoccus primus</name>
    <dbReference type="NCBI Taxonomy" id="1548207"/>
    <lineage>
        <taxon>Bacteria</taxon>
        <taxon>Pseudomonadati</taxon>
        <taxon>Verrucomicrobiota</taxon>
        <taxon>Opitutia</taxon>
        <taxon>Opitutales</taxon>
        <taxon>Opitutaceae</taxon>
        <taxon>Cephaloticoccus</taxon>
    </lineage>
</organism>
<keyword evidence="11 15" id="KW-0119">Carbohydrate metabolism</keyword>
<dbReference type="Pfam" id="PF01087">
    <property type="entry name" value="GalP_UDP_transf"/>
    <property type="match status" value="1"/>
</dbReference>
<feature type="binding site" evidence="14">
    <location>
        <position position="113"/>
    </location>
    <ligand>
        <name>Zn(2+)</name>
        <dbReference type="ChEBI" id="CHEBI:29105"/>
    </ligand>
</feature>
<evidence type="ECO:0000256" key="11">
    <source>
        <dbReference type="ARBA" id="ARBA00023277"/>
    </source>
</evidence>
<dbReference type="STRING" id="1548207.AXK11_07690"/>
<feature type="binding site" evidence="14">
    <location>
        <position position="56"/>
    </location>
    <ligand>
        <name>Zn(2+)</name>
        <dbReference type="ChEBI" id="CHEBI:29105"/>
    </ligand>
</feature>
<dbReference type="PANTHER" id="PTHR11943:SF1">
    <property type="entry name" value="GALACTOSE-1-PHOSPHATE URIDYLYLTRANSFERASE"/>
    <property type="match status" value="1"/>
</dbReference>
<proteinExistence type="inferred from homology"/>
<keyword evidence="10 15" id="KW-0299">Galactose metabolism</keyword>
<keyword evidence="6 15" id="KW-0808">Transferase</keyword>
<evidence type="ECO:0000256" key="5">
    <source>
        <dbReference type="ARBA" id="ARBA00016340"/>
    </source>
</evidence>
<comment type="caution">
    <text evidence="18">The sequence shown here is derived from an EMBL/GenBank/DDBJ whole genome shotgun (WGS) entry which is preliminary data.</text>
</comment>
<protein>
    <recommendedName>
        <fullName evidence="5 12">Galactose-1-phosphate uridylyltransferase</fullName>
        <ecNumber evidence="4 12">2.7.7.12</ecNumber>
    </recommendedName>
</protein>
<name>A0A139SJJ8_9BACT</name>
<keyword evidence="9 14" id="KW-0862">Zinc</keyword>